<dbReference type="EMBL" id="JAINUG010000063">
    <property type="protein sequence ID" value="KAJ8402490.1"/>
    <property type="molecule type" value="Genomic_DNA"/>
</dbReference>
<accession>A0AAD7SHE4</accession>
<comment type="caution">
    <text evidence="1">The sequence shown here is derived from an EMBL/GenBank/DDBJ whole genome shotgun (WGS) entry which is preliminary data.</text>
</comment>
<sequence>MYSGLLPPLYHCTLFSRKKRRRIIQRPVYTAGQIPAMNNMQPNQVLTAQQVDPDISPALQWVQSGRRPVQEVLSVLFRIIKQMEEQSVNLLVHQQLLYHQWTDP</sequence>
<name>A0AAD7SHE4_9TELE</name>
<protein>
    <submittedName>
        <fullName evidence="1">Uncharacterized protein</fullName>
    </submittedName>
</protein>
<gene>
    <name evidence="1" type="ORF">AAFF_G00365730</name>
</gene>
<organism evidence="1 2">
    <name type="scientific">Aldrovandia affinis</name>
    <dbReference type="NCBI Taxonomy" id="143900"/>
    <lineage>
        <taxon>Eukaryota</taxon>
        <taxon>Metazoa</taxon>
        <taxon>Chordata</taxon>
        <taxon>Craniata</taxon>
        <taxon>Vertebrata</taxon>
        <taxon>Euteleostomi</taxon>
        <taxon>Actinopterygii</taxon>
        <taxon>Neopterygii</taxon>
        <taxon>Teleostei</taxon>
        <taxon>Notacanthiformes</taxon>
        <taxon>Halosauridae</taxon>
        <taxon>Aldrovandia</taxon>
    </lineage>
</organism>
<proteinExistence type="predicted"/>
<evidence type="ECO:0000313" key="2">
    <source>
        <dbReference type="Proteomes" id="UP001221898"/>
    </source>
</evidence>
<dbReference type="Proteomes" id="UP001221898">
    <property type="component" value="Unassembled WGS sequence"/>
</dbReference>
<dbReference type="AlphaFoldDB" id="A0AAD7SHE4"/>
<reference evidence="1" key="1">
    <citation type="journal article" date="2023" name="Science">
        <title>Genome structures resolve the early diversification of teleost fishes.</title>
        <authorList>
            <person name="Parey E."/>
            <person name="Louis A."/>
            <person name="Montfort J."/>
            <person name="Bouchez O."/>
            <person name="Roques C."/>
            <person name="Iampietro C."/>
            <person name="Lluch J."/>
            <person name="Castinel A."/>
            <person name="Donnadieu C."/>
            <person name="Desvignes T."/>
            <person name="Floi Bucao C."/>
            <person name="Jouanno E."/>
            <person name="Wen M."/>
            <person name="Mejri S."/>
            <person name="Dirks R."/>
            <person name="Jansen H."/>
            <person name="Henkel C."/>
            <person name="Chen W.J."/>
            <person name="Zahm M."/>
            <person name="Cabau C."/>
            <person name="Klopp C."/>
            <person name="Thompson A.W."/>
            <person name="Robinson-Rechavi M."/>
            <person name="Braasch I."/>
            <person name="Lecointre G."/>
            <person name="Bobe J."/>
            <person name="Postlethwait J.H."/>
            <person name="Berthelot C."/>
            <person name="Roest Crollius H."/>
            <person name="Guiguen Y."/>
        </authorList>
    </citation>
    <scope>NUCLEOTIDE SEQUENCE</scope>
    <source>
        <strain evidence="1">NC1722</strain>
    </source>
</reference>
<keyword evidence="2" id="KW-1185">Reference proteome</keyword>
<evidence type="ECO:0000313" key="1">
    <source>
        <dbReference type="EMBL" id="KAJ8402490.1"/>
    </source>
</evidence>